<evidence type="ECO:0000313" key="1">
    <source>
        <dbReference type="EMBL" id="CAB4142659.1"/>
    </source>
</evidence>
<reference evidence="1" key="1">
    <citation type="submission" date="2020-04" db="EMBL/GenBank/DDBJ databases">
        <authorList>
            <person name="Chiriac C."/>
            <person name="Salcher M."/>
            <person name="Ghai R."/>
            <person name="Kavagutti S V."/>
        </authorList>
    </citation>
    <scope>NUCLEOTIDE SEQUENCE</scope>
</reference>
<accession>A0A6J5MG04</accession>
<protein>
    <submittedName>
        <fullName evidence="1">Uncharacterized protein</fullName>
    </submittedName>
</protein>
<sequence length="112" mass="11805">MTPGEVRAAYRTSIAMTGEPVTLRTFTGAGASRTPADATVRARVRGYAPAELVGGVTQGDRELIVLAEDVATAPKKGDQVIVRGRTLNVEAVDDSTRRFAGILMAYVLTARG</sequence>
<gene>
    <name evidence="1" type="ORF">UFOVP452_28</name>
</gene>
<dbReference type="InterPro" id="IPR008018">
    <property type="entry name" value="Phage_tail_attach_FII"/>
</dbReference>
<dbReference type="Pfam" id="PF05354">
    <property type="entry name" value="Phage_attach"/>
    <property type="match status" value="1"/>
</dbReference>
<organism evidence="1">
    <name type="scientific">uncultured Caudovirales phage</name>
    <dbReference type="NCBI Taxonomy" id="2100421"/>
    <lineage>
        <taxon>Viruses</taxon>
        <taxon>Duplodnaviria</taxon>
        <taxon>Heunggongvirae</taxon>
        <taxon>Uroviricota</taxon>
        <taxon>Caudoviricetes</taxon>
        <taxon>Peduoviridae</taxon>
        <taxon>Maltschvirus</taxon>
        <taxon>Maltschvirus maltsch</taxon>
    </lineage>
</organism>
<dbReference type="GO" id="GO:0019068">
    <property type="term" value="P:virion assembly"/>
    <property type="evidence" value="ECO:0007669"/>
    <property type="project" value="InterPro"/>
</dbReference>
<name>A0A6J5MG04_9CAUD</name>
<dbReference type="EMBL" id="LR796413">
    <property type="protein sequence ID" value="CAB4142659.1"/>
    <property type="molecule type" value="Genomic_DNA"/>
</dbReference>
<proteinExistence type="predicted"/>